<dbReference type="OrthoDB" id="7021155at2"/>
<dbReference type="CDD" id="cd21109">
    <property type="entry name" value="SPASM"/>
    <property type="match status" value="1"/>
</dbReference>
<accession>A0A1M5NNS8</accession>
<evidence type="ECO:0000256" key="1">
    <source>
        <dbReference type="ARBA" id="ARBA00001966"/>
    </source>
</evidence>
<dbReference type="InterPro" id="IPR023885">
    <property type="entry name" value="4Fe4S-binding_SPASM_dom"/>
</dbReference>
<reference evidence="7 8" key="1">
    <citation type="submission" date="2016-11" db="EMBL/GenBank/DDBJ databases">
        <authorList>
            <person name="Jaros S."/>
            <person name="Januszkiewicz K."/>
            <person name="Wedrychowicz H."/>
        </authorList>
    </citation>
    <scope>NUCLEOTIDE SEQUENCE [LARGE SCALE GENOMIC DNA]</scope>
    <source>
        <strain evidence="7 8">DSM 24574</strain>
    </source>
</reference>
<dbReference type="AlphaFoldDB" id="A0A1M5NNS8"/>
<dbReference type="RefSeq" id="WP_084138043.1">
    <property type="nucleotide sequence ID" value="NZ_FQWQ01000001.1"/>
</dbReference>
<dbReference type="InterPro" id="IPR050377">
    <property type="entry name" value="Radical_SAM_PqqE_MftC-like"/>
</dbReference>
<evidence type="ECO:0000259" key="6">
    <source>
        <dbReference type="PROSITE" id="PS51918"/>
    </source>
</evidence>
<feature type="domain" description="Radical SAM core" evidence="6">
    <location>
        <begin position="13"/>
        <end position="231"/>
    </location>
</feature>
<dbReference type="PROSITE" id="PS51918">
    <property type="entry name" value="RADICAL_SAM"/>
    <property type="match status" value="1"/>
</dbReference>
<dbReference type="SFLD" id="SFLDG01386">
    <property type="entry name" value="main_SPASM_domain-containing"/>
    <property type="match status" value="1"/>
</dbReference>
<keyword evidence="2" id="KW-0949">S-adenosyl-L-methionine</keyword>
<dbReference type="Pfam" id="PF04055">
    <property type="entry name" value="Radical_SAM"/>
    <property type="match status" value="1"/>
</dbReference>
<proteinExistence type="predicted"/>
<evidence type="ECO:0000313" key="8">
    <source>
        <dbReference type="Proteomes" id="UP000184212"/>
    </source>
</evidence>
<dbReference type="GO" id="GO:0046872">
    <property type="term" value="F:metal ion binding"/>
    <property type="evidence" value="ECO:0007669"/>
    <property type="project" value="UniProtKB-KW"/>
</dbReference>
<keyword evidence="5" id="KW-0411">Iron-sulfur</keyword>
<gene>
    <name evidence="7" type="ORF">SAMN04488109_2437</name>
</gene>
<dbReference type="GO" id="GO:0051536">
    <property type="term" value="F:iron-sulfur cluster binding"/>
    <property type="evidence" value="ECO:0007669"/>
    <property type="project" value="UniProtKB-KW"/>
</dbReference>
<protein>
    <submittedName>
        <fullName evidence="7">Radical SAM additional 4Fe4S-binding SPASM domain-containing protein</fullName>
    </submittedName>
</protein>
<dbReference type="EMBL" id="FQWQ01000001">
    <property type="protein sequence ID" value="SHG91095.1"/>
    <property type="molecule type" value="Genomic_DNA"/>
</dbReference>
<keyword evidence="3" id="KW-0479">Metal-binding</keyword>
<dbReference type="Proteomes" id="UP000184212">
    <property type="component" value="Unassembled WGS sequence"/>
</dbReference>
<dbReference type="SUPFAM" id="SSF102114">
    <property type="entry name" value="Radical SAM enzymes"/>
    <property type="match status" value="1"/>
</dbReference>
<evidence type="ECO:0000256" key="2">
    <source>
        <dbReference type="ARBA" id="ARBA00022691"/>
    </source>
</evidence>
<dbReference type="InterPro" id="IPR013785">
    <property type="entry name" value="Aldolase_TIM"/>
</dbReference>
<keyword evidence="8" id="KW-1185">Reference proteome</keyword>
<dbReference type="SFLD" id="SFLDS00029">
    <property type="entry name" value="Radical_SAM"/>
    <property type="match status" value="1"/>
</dbReference>
<comment type="cofactor">
    <cofactor evidence="1">
        <name>[4Fe-4S] cluster</name>
        <dbReference type="ChEBI" id="CHEBI:49883"/>
    </cofactor>
</comment>
<dbReference type="SFLD" id="SFLDG01067">
    <property type="entry name" value="SPASM/twitch_domain_containing"/>
    <property type="match status" value="1"/>
</dbReference>
<dbReference type="PANTHER" id="PTHR11228">
    <property type="entry name" value="RADICAL SAM DOMAIN PROTEIN"/>
    <property type="match status" value="1"/>
</dbReference>
<dbReference type="InterPro" id="IPR058240">
    <property type="entry name" value="rSAM_sf"/>
</dbReference>
<evidence type="ECO:0000256" key="5">
    <source>
        <dbReference type="ARBA" id="ARBA00023014"/>
    </source>
</evidence>
<dbReference type="Pfam" id="PF13186">
    <property type="entry name" value="SPASM"/>
    <property type="match status" value="1"/>
</dbReference>
<dbReference type="GO" id="GO:0003824">
    <property type="term" value="F:catalytic activity"/>
    <property type="evidence" value="ECO:0007669"/>
    <property type="project" value="InterPro"/>
</dbReference>
<dbReference type="STRING" id="947013.SAMN04488109_2437"/>
<dbReference type="CDD" id="cd01335">
    <property type="entry name" value="Radical_SAM"/>
    <property type="match status" value="1"/>
</dbReference>
<dbReference type="InterPro" id="IPR007197">
    <property type="entry name" value="rSAM"/>
</dbReference>
<evidence type="ECO:0000313" key="7">
    <source>
        <dbReference type="EMBL" id="SHG91095.1"/>
    </source>
</evidence>
<evidence type="ECO:0000256" key="4">
    <source>
        <dbReference type="ARBA" id="ARBA00023004"/>
    </source>
</evidence>
<dbReference type="Gene3D" id="3.20.20.70">
    <property type="entry name" value="Aldolase class I"/>
    <property type="match status" value="1"/>
</dbReference>
<name>A0A1M5NNS8_9BACT</name>
<evidence type="ECO:0000256" key="3">
    <source>
        <dbReference type="ARBA" id="ARBA00022723"/>
    </source>
</evidence>
<keyword evidence="4" id="KW-0408">Iron</keyword>
<dbReference type="PANTHER" id="PTHR11228:SF7">
    <property type="entry name" value="PQQA PEPTIDE CYCLASE"/>
    <property type="match status" value="1"/>
</dbReference>
<organism evidence="7 8">
    <name type="scientific">Chryseolinea serpens</name>
    <dbReference type="NCBI Taxonomy" id="947013"/>
    <lineage>
        <taxon>Bacteria</taxon>
        <taxon>Pseudomonadati</taxon>
        <taxon>Bacteroidota</taxon>
        <taxon>Cytophagia</taxon>
        <taxon>Cytophagales</taxon>
        <taxon>Fulvivirgaceae</taxon>
        <taxon>Chryseolinea</taxon>
    </lineage>
</organism>
<sequence length="338" mass="38303">MIKAILSRVTDTLHELPVLVLMPHSRCNCRCVMCDIWKANQQKKEITTEEFSRHVESFRQLGVKYIALSGGEALMHTNLWRLCEMMRSAGMHISLLSTGMTLEQHAVNVVKHVDEVIVSLDGPPQIHNTIRNISSAYEKLSQGVAALQKLKPDFRITGRCVLQKLNYRYFPDIVRTAQTLQLQQISFLAADVSTSAFNRESPWTDEKVVQIELNEAEAQEFESLLKASFREFESAYQSKFIAESPAKMLELVQYYKAMLGNASFPARRCNAPWVSAVIESDGEVRPCFFHASYGNLFTSTFDAILNSETAKAFRRKLDVKTDPICQRCVCSLHRGVLS</sequence>